<sequence>MNFDLITIAVGVLFAWVIALTILLVQTSLHFRRLTKNVSKKDLKTVLEDILAKTDLNQKQIQAVAGNLKKLDSKSLGFIQKIGFVRFNPFNQTGGDQSFCLALLDAKANGFVLSSLHSRESTRFYAKTVKEGGGDGHELSKEERQAVTHAQ</sequence>
<evidence type="ECO:0000313" key="4">
    <source>
        <dbReference type="Proteomes" id="UP000183144"/>
    </source>
</evidence>
<reference evidence="3 4" key="1">
    <citation type="journal article" date="2016" name="Environ. Microbiol.">
        <title>Genomic resolution of a cold subsurface aquifer community provides metabolic insights for novel microbes adapted to high CO concentrations.</title>
        <authorList>
            <person name="Probst A.J."/>
            <person name="Castelle C.J."/>
            <person name="Singh A."/>
            <person name="Brown C.T."/>
            <person name="Anantharaman K."/>
            <person name="Sharon I."/>
            <person name="Hug L.A."/>
            <person name="Burstein D."/>
            <person name="Emerson J.B."/>
            <person name="Thomas B.C."/>
            <person name="Banfield J.F."/>
        </authorList>
    </citation>
    <scope>NUCLEOTIDE SEQUENCE [LARGE SCALE GENOMIC DNA]</scope>
    <source>
        <strain evidence="3">CG1_02_47_37</strain>
    </source>
</reference>
<proteinExistence type="predicted"/>
<name>A0A1J4RRA3_9BACT</name>
<evidence type="ECO:0008006" key="5">
    <source>
        <dbReference type="Google" id="ProtNLM"/>
    </source>
</evidence>
<evidence type="ECO:0000256" key="2">
    <source>
        <dbReference type="SAM" id="Phobius"/>
    </source>
</evidence>
<organism evidence="3 4">
    <name type="scientific">Candidatus Beckwithbacteria bacterium CG1_02_47_37</name>
    <dbReference type="NCBI Taxonomy" id="1805034"/>
    <lineage>
        <taxon>Bacteria</taxon>
        <taxon>Candidatus Beckwithiibacteriota</taxon>
    </lineage>
</organism>
<dbReference type="STRING" id="1805034.AUJ59_00450"/>
<protein>
    <recommendedName>
        <fullName evidence="5">DUF4446 domain-containing protein</fullName>
    </recommendedName>
</protein>
<dbReference type="Proteomes" id="UP000183144">
    <property type="component" value="Unassembled WGS sequence"/>
</dbReference>
<comment type="caution">
    <text evidence="3">The sequence shown here is derived from an EMBL/GenBank/DDBJ whole genome shotgun (WGS) entry which is preliminary data.</text>
</comment>
<keyword evidence="2" id="KW-1133">Transmembrane helix</keyword>
<evidence type="ECO:0000313" key="3">
    <source>
        <dbReference type="EMBL" id="OIN89907.1"/>
    </source>
</evidence>
<feature type="transmembrane region" description="Helical" evidence="2">
    <location>
        <begin position="6"/>
        <end position="25"/>
    </location>
</feature>
<accession>A0A1J4RRA3</accession>
<keyword evidence="2" id="KW-0472">Membrane</keyword>
<gene>
    <name evidence="3" type="ORF">AUJ59_00450</name>
</gene>
<keyword evidence="2" id="KW-0812">Transmembrane</keyword>
<feature type="region of interest" description="Disordered" evidence="1">
    <location>
        <begin position="131"/>
        <end position="151"/>
    </location>
</feature>
<dbReference type="InterPro" id="IPR027981">
    <property type="entry name" value="DUF4446"/>
</dbReference>
<dbReference type="EMBL" id="MNUI01000010">
    <property type="protein sequence ID" value="OIN89907.1"/>
    <property type="molecule type" value="Genomic_DNA"/>
</dbReference>
<dbReference type="Pfam" id="PF14584">
    <property type="entry name" value="DUF4446"/>
    <property type="match status" value="1"/>
</dbReference>
<dbReference type="AlphaFoldDB" id="A0A1J4RRA3"/>
<evidence type="ECO:0000256" key="1">
    <source>
        <dbReference type="SAM" id="MobiDB-lite"/>
    </source>
</evidence>